<dbReference type="PANTHER" id="PTHR21231">
    <property type="entry name" value="XPA-BINDING PROTEIN 1-RELATED"/>
    <property type="match status" value="1"/>
</dbReference>
<dbReference type="SUPFAM" id="SSF52540">
    <property type="entry name" value="P-loop containing nucleoside triphosphate hydrolases"/>
    <property type="match status" value="2"/>
</dbReference>
<organism evidence="6 7">
    <name type="scientific">Tilletia indica</name>
    <dbReference type="NCBI Taxonomy" id="43049"/>
    <lineage>
        <taxon>Eukaryota</taxon>
        <taxon>Fungi</taxon>
        <taxon>Dikarya</taxon>
        <taxon>Basidiomycota</taxon>
        <taxon>Ustilaginomycotina</taxon>
        <taxon>Exobasidiomycetes</taxon>
        <taxon>Tilletiales</taxon>
        <taxon>Tilletiaceae</taxon>
        <taxon>Tilletia</taxon>
    </lineage>
</organism>
<gene>
    <name evidence="6" type="ORF">A4X13_0g4166</name>
</gene>
<feature type="compositionally biased region" description="Acidic residues" evidence="5">
    <location>
        <begin position="463"/>
        <end position="473"/>
    </location>
</feature>
<dbReference type="GO" id="GO:0003924">
    <property type="term" value="F:GTPase activity"/>
    <property type="evidence" value="ECO:0007669"/>
    <property type="project" value="InterPro"/>
</dbReference>
<keyword evidence="7" id="KW-1185">Reference proteome</keyword>
<evidence type="ECO:0000313" key="7">
    <source>
        <dbReference type="Proteomes" id="UP000077521"/>
    </source>
</evidence>
<dbReference type="AlphaFoldDB" id="A0A177TG17"/>
<dbReference type="Pfam" id="PF03029">
    <property type="entry name" value="ATP_bind_1"/>
    <property type="match status" value="1"/>
</dbReference>
<feature type="compositionally biased region" description="Acidic residues" evidence="5">
    <location>
        <begin position="421"/>
        <end position="430"/>
    </location>
</feature>
<evidence type="ECO:0000256" key="1">
    <source>
        <dbReference type="ARBA" id="ARBA00005290"/>
    </source>
</evidence>
<reference evidence="6" key="2">
    <citation type="journal article" date="2019" name="IMA Fungus">
        <title>Genome sequencing and comparison of five Tilletia species to identify candidate genes for the detection of regulated species infecting wheat.</title>
        <authorList>
            <person name="Nguyen H.D.T."/>
            <person name="Sultana T."/>
            <person name="Kesanakurti P."/>
            <person name="Hambleton S."/>
        </authorList>
    </citation>
    <scope>NUCLEOTIDE SEQUENCE</scope>
    <source>
        <strain evidence="6">DAOMC 236416</strain>
    </source>
</reference>
<comment type="similarity">
    <text evidence="1">Belongs to the GPN-loop GTPase family.</text>
</comment>
<dbReference type="InterPro" id="IPR027417">
    <property type="entry name" value="P-loop_NTPase"/>
</dbReference>
<proteinExistence type="inferred from homology"/>
<feature type="region of interest" description="Disordered" evidence="5">
    <location>
        <begin position="1"/>
        <end position="41"/>
    </location>
</feature>
<dbReference type="GO" id="GO:0005525">
    <property type="term" value="F:GTP binding"/>
    <property type="evidence" value="ECO:0007669"/>
    <property type="project" value="UniProtKB-KW"/>
</dbReference>
<evidence type="ECO:0000313" key="6">
    <source>
        <dbReference type="EMBL" id="KAE8251075.1"/>
    </source>
</evidence>
<sequence>MSGDIEMSTAPASSAIDDRSASSVAAAAMASTDEASSPATNAAPCMVGKTSLLPPVPRATSIIIVGMAGSGKSTFAAKLANHVGPSAVAAAAAAAARNGGEDKGKGKEDETAQRPRPYCVNLDPAVSNLAYEPNVDIRDTVDYAKVMKDYNLGPNGGILTALNLFTTKFDQVLGILEKRATEVDEIILDTPGQIEIFTWSASGSIITDALGSAMPTCVAYVIDTPRTTAPATFMSNMLYACSIMYKSKLPFIIVFNKTDLQPCDFAVEWMTDFEAFQRDLKVGNATDPVPDIAARGKGGSGGARLASSRGALDPEAEGSYMNSLMNSMALVLDEFYSNLRTVGVSSTTGEGIDDFLRAVQEARTEFLTDYRPELERIAAQKEARAEKEKKRHLDRMMRDMALDKKDGSAAGGGRFGNDRWAEEEDDEEVAAAEKGGKGMSMDERRRRFEVLSRRKGKGKSGGAEEDEDDEDELIGPQYEGDGLILDPGSDDDEGERREDNAFERMLGANSEKPYGINFGKQGEPSDGTRWPSAV</sequence>
<protein>
    <submittedName>
        <fullName evidence="6">Uncharacterized protein</fullName>
    </submittedName>
</protein>
<name>A0A177TG17_9BASI</name>
<accession>A0A177TG17</accession>
<dbReference type="InterPro" id="IPR030230">
    <property type="entry name" value="Gpn1/Npa3/XAB1"/>
</dbReference>
<evidence type="ECO:0000256" key="4">
    <source>
        <dbReference type="ARBA" id="ARBA00023134"/>
    </source>
</evidence>
<feature type="compositionally biased region" description="Low complexity" evidence="5">
    <location>
        <begin position="10"/>
        <end position="37"/>
    </location>
</feature>
<keyword evidence="3" id="KW-0378">Hydrolase</keyword>
<dbReference type="CDD" id="cd17870">
    <property type="entry name" value="GPN1"/>
    <property type="match status" value="1"/>
</dbReference>
<comment type="caution">
    <text evidence="6">The sequence shown here is derived from an EMBL/GenBank/DDBJ whole genome shotgun (WGS) entry which is preliminary data.</text>
</comment>
<keyword evidence="2" id="KW-0547">Nucleotide-binding</keyword>
<feature type="region of interest" description="Disordered" evidence="5">
    <location>
        <begin position="401"/>
        <end position="534"/>
    </location>
</feature>
<keyword evidence="4" id="KW-0342">GTP-binding</keyword>
<evidence type="ECO:0000256" key="2">
    <source>
        <dbReference type="ARBA" id="ARBA00022741"/>
    </source>
</evidence>
<dbReference type="PANTHER" id="PTHR21231:SF8">
    <property type="entry name" value="GPN-LOOP GTPASE 1"/>
    <property type="match status" value="1"/>
</dbReference>
<feature type="compositionally biased region" description="Basic and acidic residues" evidence="5">
    <location>
        <begin position="434"/>
        <end position="452"/>
    </location>
</feature>
<reference evidence="6" key="1">
    <citation type="submission" date="2016-04" db="EMBL/GenBank/DDBJ databases">
        <authorList>
            <person name="Nguyen H.D."/>
            <person name="Samba Siva P."/>
            <person name="Cullis J."/>
            <person name="Levesque C.A."/>
            <person name="Hambleton S."/>
        </authorList>
    </citation>
    <scope>NUCLEOTIDE SEQUENCE</scope>
    <source>
        <strain evidence="6">DAOMC 236416</strain>
    </source>
</reference>
<evidence type="ECO:0000256" key="3">
    <source>
        <dbReference type="ARBA" id="ARBA00022801"/>
    </source>
</evidence>
<dbReference type="InterPro" id="IPR004130">
    <property type="entry name" value="Gpn"/>
</dbReference>
<dbReference type="Gene3D" id="3.40.50.300">
    <property type="entry name" value="P-loop containing nucleotide triphosphate hydrolases"/>
    <property type="match status" value="1"/>
</dbReference>
<dbReference type="Proteomes" id="UP000077521">
    <property type="component" value="Unassembled WGS sequence"/>
</dbReference>
<evidence type="ECO:0000256" key="5">
    <source>
        <dbReference type="SAM" id="MobiDB-lite"/>
    </source>
</evidence>
<dbReference type="EMBL" id="LWDF02000265">
    <property type="protein sequence ID" value="KAE8251075.1"/>
    <property type="molecule type" value="Genomic_DNA"/>
</dbReference>